<keyword evidence="1" id="KW-0812">Transmembrane</keyword>
<dbReference type="PANTHER" id="PTHR30273">
    <property type="entry name" value="PERIPLASMIC SIGNAL SENSOR AND SIGMA FACTOR ACTIVATOR FECR-RELATED"/>
    <property type="match status" value="1"/>
</dbReference>
<evidence type="ECO:0000313" key="5">
    <source>
        <dbReference type="Proteomes" id="UP000295807"/>
    </source>
</evidence>
<gene>
    <name evidence="4" type="ORF">EDD80_101273</name>
</gene>
<dbReference type="Pfam" id="PF16344">
    <property type="entry name" value="FecR_C"/>
    <property type="match status" value="1"/>
</dbReference>
<dbReference type="AlphaFoldDB" id="A0A4R3KWR8"/>
<feature type="domain" description="Protein FecR C-terminal" evidence="3">
    <location>
        <begin position="281"/>
        <end position="347"/>
    </location>
</feature>
<keyword evidence="5" id="KW-1185">Reference proteome</keyword>
<dbReference type="Gene3D" id="3.55.50.30">
    <property type="match status" value="1"/>
</dbReference>
<evidence type="ECO:0000259" key="2">
    <source>
        <dbReference type="Pfam" id="PF04773"/>
    </source>
</evidence>
<dbReference type="Gene3D" id="2.60.120.1440">
    <property type="match status" value="1"/>
</dbReference>
<dbReference type="PANTHER" id="PTHR30273:SF2">
    <property type="entry name" value="PROTEIN FECR"/>
    <property type="match status" value="1"/>
</dbReference>
<evidence type="ECO:0000259" key="3">
    <source>
        <dbReference type="Pfam" id="PF16344"/>
    </source>
</evidence>
<reference evidence="4 5" key="1">
    <citation type="submission" date="2019-03" db="EMBL/GenBank/DDBJ databases">
        <title>Genomic Encyclopedia of Type Strains, Phase IV (KMG-IV): sequencing the most valuable type-strain genomes for metagenomic binning, comparative biology and taxonomic classification.</title>
        <authorList>
            <person name="Goeker M."/>
        </authorList>
    </citation>
    <scope>NUCLEOTIDE SEQUENCE [LARGE SCALE GENOMIC DNA]</scope>
    <source>
        <strain evidence="4 5">DSM 21100</strain>
    </source>
</reference>
<dbReference type="InterPro" id="IPR012373">
    <property type="entry name" value="Ferrdict_sens_TM"/>
</dbReference>
<protein>
    <submittedName>
        <fullName evidence="4">FecR family protein</fullName>
    </submittedName>
</protein>
<keyword evidence="1" id="KW-1133">Transmembrane helix</keyword>
<proteinExistence type="predicted"/>
<dbReference type="Pfam" id="PF04773">
    <property type="entry name" value="FecR"/>
    <property type="match status" value="1"/>
</dbReference>
<keyword evidence="1" id="KW-0472">Membrane</keyword>
<name>A0A4R3KWR8_9SPHI</name>
<accession>A0A4R3KWR8</accession>
<feature type="transmembrane region" description="Helical" evidence="1">
    <location>
        <begin position="110"/>
        <end position="132"/>
    </location>
</feature>
<organism evidence="4 5">
    <name type="scientific">Anseongella ginsenosidimutans</name>
    <dbReference type="NCBI Taxonomy" id="496056"/>
    <lineage>
        <taxon>Bacteria</taxon>
        <taxon>Pseudomonadati</taxon>
        <taxon>Bacteroidota</taxon>
        <taxon>Sphingobacteriia</taxon>
        <taxon>Sphingobacteriales</taxon>
        <taxon>Sphingobacteriaceae</taxon>
        <taxon>Anseongella</taxon>
    </lineage>
</organism>
<comment type="caution">
    <text evidence="4">The sequence shown here is derived from an EMBL/GenBank/DDBJ whole genome shotgun (WGS) entry which is preliminary data.</text>
</comment>
<evidence type="ECO:0000256" key="1">
    <source>
        <dbReference type="SAM" id="Phobius"/>
    </source>
</evidence>
<dbReference type="EMBL" id="SMAD01000001">
    <property type="protein sequence ID" value="TCS90075.1"/>
    <property type="molecule type" value="Genomic_DNA"/>
</dbReference>
<evidence type="ECO:0000313" key="4">
    <source>
        <dbReference type="EMBL" id="TCS90075.1"/>
    </source>
</evidence>
<dbReference type="PIRSF" id="PIRSF018266">
    <property type="entry name" value="FecR"/>
    <property type="match status" value="1"/>
</dbReference>
<feature type="domain" description="FecR protein" evidence="2">
    <location>
        <begin position="141"/>
        <end position="234"/>
    </location>
</feature>
<dbReference type="GO" id="GO:0016989">
    <property type="term" value="F:sigma factor antagonist activity"/>
    <property type="evidence" value="ECO:0007669"/>
    <property type="project" value="TreeGrafter"/>
</dbReference>
<sequence length="351" mass="39365">MCPAARLTFITVEKENDKEALFRKFIANRCSPEEIEQVLAYLKLHENAKSLIYPLITQEFQQTASSGSRIDPEISEGIRRRIFEQIANGGPSMPLTATIPQARARSTGRFFWGIAAAFAGILLLAGAAYRLLIYKPMVTHATVYGEIATIVLPDSSTVVLNGNSQISFGREWDQGVREVWIEGEAFFSVRHTHDDRKLVVHSSEQLDVEVLGTEFNVYDRPHATRVVLNSGKVKLNIRKDNETPRQVDMRPGELVELDENLKYEKRDVNPELYTSWITGKVVLDNTSFREIALLLEETYGLSVTVPDTALYNERFSGAVPSENVEALLKALALSFNLSIKTNGNNVTFNVK</sequence>
<dbReference type="InterPro" id="IPR032508">
    <property type="entry name" value="FecR_C"/>
</dbReference>
<dbReference type="Proteomes" id="UP000295807">
    <property type="component" value="Unassembled WGS sequence"/>
</dbReference>
<dbReference type="InterPro" id="IPR006860">
    <property type="entry name" value="FecR"/>
</dbReference>